<dbReference type="RefSeq" id="XP_031856917.1">
    <property type="nucleotide sequence ID" value="XM_032001026.1"/>
</dbReference>
<feature type="repeat" description="PPR" evidence="6">
    <location>
        <begin position="450"/>
        <end position="484"/>
    </location>
</feature>
<evidence type="ECO:0000256" key="7">
    <source>
        <dbReference type="SAM" id="MobiDB-lite"/>
    </source>
</evidence>
<dbReference type="GeneID" id="43585126"/>
<dbReference type="AlphaFoldDB" id="A0A5E8C6H7"/>
<evidence type="ECO:0000256" key="1">
    <source>
        <dbReference type="ARBA" id="ARBA00004173"/>
    </source>
</evidence>
<evidence type="ECO:0008006" key="10">
    <source>
        <dbReference type="Google" id="ProtNLM"/>
    </source>
</evidence>
<gene>
    <name evidence="8" type="ORF">SAPINGB_P006315</name>
</gene>
<name>A0A5E8C6H7_9ASCO</name>
<evidence type="ECO:0000256" key="5">
    <source>
        <dbReference type="ARBA" id="ARBA00044511"/>
    </source>
</evidence>
<comment type="similarity">
    <text evidence="2">Belongs to the CCM1 family.</text>
</comment>
<evidence type="ECO:0000256" key="6">
    <source>
        <dbReference type="PROSITE-ProRule" id="PRU00708"/>
    </source>
</evidence>
<feature type="region of interest" description="Disordered" evidence="7">
    <location>
        <begin position="46"/>
        <end position="91"/>
    </location>
</feature>
<dbReference type="OrthoDB" id="185373at2759"/>
<evidence type="ECO:0000313" key="9">
    <source>
        <dbReference type="Proteomes" id="UP000398389"/>
    </source>
</evidence>
<dbReference type="GO" id="GO:0005739">
    <property type="term" value="C:mitochondrion"/>
    <property type="evidence" value="ECO:0007669"/>
    <property type="project" value="UniProtKB-SubCell"/>
</dbReference>
<proteinExistence type="inferred from homology"/>
<feature type="repeat" description="PPR" evidence="6">
    <location>
        <begin position="415"/>
        <end position="449"/>
    </location>
</feature>
<dbReference type="PROSITE" id="PS51375">
    <property type="entry name" value="PPR"/>
    <property type="match status" value="4"/>
</dbReference>
<dbReference type="InterPro" id="IPR011990">
    <property type="entry name" value="TPR-like_helical_dom_sf"/>
</dbReference>
<keyword evidence="3" id="KW-0677">Repeat</keyword>
<dbReference type="Pfam" id="PF13812">
    <property type="entry name" value="PPR_3"/>
    <property type="match status" value="3"/>
</dbReference>
<dbReference type="Proteomes" id="UP000398389">
    <property type="component" value="Unassembled WGS sequence"/>
</dbReference>
<comment type="function">
    <text evidence="4">Regulates mitochondrial small subunit maturation by controlling 15S rRNA 5'-end processing. Localizes to the 5' precursor of the 15S rRNA in a position that is subsequently occupied by mS47 in the mature yeast mtSSU. Uses structure and sequence-specific RNA recognition, binding to a single-stranded region of the precursor and specifically recognizing bases -6 to -1. The exchange of Ccm1 for mS47 is coupled to the irreversible removal of precursor rRNA that is accompanied by conformational changes of the mitoribosomal proteins uS5m and mS26. These conformational changes signal completion of 5'-end rRNA processing through protection of the mature 5'-end of the 15S rRNA and stabilization of mS47. The removal of the 5' precursor together with the dissociation of Ccm1 may be catalyzed by the 5'-3' exoribonuclease Pet127. Involved in the specific removal of group I introns in mitochondrial encoded transcripts.</text>
</comment>
<sequence>MLSRSSHILRAGIISRASLFTARSVVGSSSVRTQIAIGYRAASTAPATATTTTAPATSTKAELDGENTASAPKQKRIRSRPRNQSSGFKSKYNGPILSIDEKKAIDAQYDKIYQALNENNLVDASKFFLESYKPEETFLFRNFKQLEGKERLHIKLFHKVLEAHKRNDKLEGVISVSDLYSKYLDGGITVGWMCSEAIIYEISKGRPEQGLELWVKFMESSNNVTNVQNHDNKEAAHSALAAYISSCLKENTEPTSKIALTLVPLKTIPDNTDITRLFRNCNVKLNNNTINKINQGFDTIRYESLDPSNVDFLDNLPIDQPLELENRYAECIKKSADSGVALSESTYARFIFCFAESNRFDRAFEIWKDLVSSGISPSVQSWNMLLKAAALSNKKQVTLIEALLKKMIDSGVKPNSDTYGILINSYFKAGLSDTAVEIYEKLGEENIPVNLYIFNIMLNGLLRSGQEEAARSLLKSGMDVGLSPDIISFNTFITTYIREKKYKEAEKIITLMNDVGVTPNVETYTNIIDTIYKVANKEQIDPHEQIEKIIKSMAEQGIRLSVPTITAIIDGIAKSGNGNSSNLQLYRLMQKKQLRPNIRTFTALINSEILAGDIDRATFFFDEMKQYNVIQATTNYNQLLRALTPRNLIQESMRLFRDLQHSKYASPNVYTYSFVLQCALNTNDMVSATEVLEDLARQPNDFRVGSSLLKILRKLSDRGLKVPIFKDQKQTPYAKKLAEEEV</sequence>
<dbReference type="NCBIfam" id="TIGR00756">
    <property type="entry name" value="PPR"/>
    <property type="match status" value="4"/>
</dbReference>
<dbReference type="Pfam" id="PF01535">
    <property type="entry name" value="PPR"/>
    <property type="match status" value="1"/>
</dbReference>
<accession>A0A5E8C6H7</accession>
<feature type="repeat" description="PPR" evidence="6">
    <location>
        <begin position="485"/>
        <end position="519"/>
    </location>
</feature>
<protein>
    <recommendedName>
        <fullName evidence="10">Pentacotripeptide-repeat region of PRORP domain-containing protein</fullName>
    </recommendedName>
</protein>
<feature type="compositionally biased region" description="Low complexity" evidence="7">
    <location>
        <begin position="46"/>
        <end position="59"/>
    </location>
</feature>
<evidence type="ECO:0000256" key="3">
    <source>
        <dbReference type="ARBA" id="ARBA00022737"/>
    </source>
</evidence>
<organism evidence="8 9">
    <name type="scientific">Magnusiomyces paraingens</name>
    <dbReference type="NCBI Taxonomy" id="2606893"/>
    <lineage>
        <taxon>Eukaryota</taxon>
        <taxon>Fungi</taxon>
        <taxon>Dikarya</taxon>
        <taxon>Ascomycota</taxon>
        <taxon>Saccharomycotina</taxon>
        <taxon>Dipodascomycetes</taxon>
        <taxon>Dipodascales</taxon>
        <taxon>Dipodascaceae</taxon>
        <taxon>Magnusiomyces</taxon>
    </lineage>
</organism>
<comment type="subunit">
    <text evidence="5">Binds to mitochondrial small subunit 15S rRNA.</text>
</comment>
<evidence type="ECO:0000313" key="8">
    <source>
        <dbReference type="EMBL" id="VVT58650.1"/>
    </source>
</evidence>
<evidence type="ECO:0000256" key="2">
    <source>
        <dbReference type="ARBA" id="ARBA00006192"/>
    </source>
</evidence>
<dbReference type="PANTHER" id="PTHR47447">
    <property type="entry name" value="OS03G0856100 PROTEIN"/>
    <property type="match status" value="1"/>
</dbReference>
<comment type="subcellular location">
    <subcellularLocation>
        <location evidence="1">Mitochondrion</location>
    </subcellularLocation>
</comment>
<dbReference type="Gene3D" id="1.25.40.10">
    <property type="entry name" value="Tetratricopeptide repeat domain"/>
    <property type="match status" value="3"/>
</dbReference>
<dbReference type="InterPro" id="IPR002885">
    <property type="entry name" value="PPR_rpt"/>
</dbReference>
<keyword evidence="9" id="KW-1185">Reference proteome</keyword>
<dbReference type="EMBL" id="CABVLU010000005">
    <property type="protein sequence ID" value="VVT58650.1"/>
    <property type="molecule type" value="Genomic_DNA"/>
</dbReference>
<reference evidence="8 9" key="1">
    <citation type="submission" date="2019-09" db="EMBL/GenBank/DDBJ databases">
        <authorList>
            <person name="Brejova B."/>
        </authorList>
    </citation>
    <scope>NUCLEOTIDE SEQUENCE [LARGE SCALE GENOMIC DNA]</scope>
</reference>
<dbReference type="SUPFAM" id="SSF81901">
    <property type="entry name" value="HCP-like"/>
    <property type="match status" value="1"/>
</dbReference>
<feature type="repeat" description="PPR" evidence="6">
    <location>
        <begin position="343"/>
        <end position="377"/>
    </location>
</feature>
<evidence type="ECO:0000256" key="4">
    <source>
        <dbReference type="ARBA" id="ARBA00044493"/>
    </source>
</evidence>
<dbReference type="PANTHER" id="PTHR47447:SF28">
    <property type="entry name" value="PENTACOTRIPEPTIDE-REPEAT REGION OF PRORP DOMAIN-CONTAINING PROTEIN"/>
    <property type="match status" value="1"/>
</dbReference>